<evidence type="ECO:0000256" key="3">
    <source>
        <dbReference type="ARBA" id="ARBA00022679"/>
    </source>
</evidence>
<reference evidence="12" key="1">
    <citation type="submission" date="2022-03" db="EMBL/GenBank/DDBJ databases">
        <authorList>
            <person name="Sayadi A."/>
        </authorList>
    </citation>
    <scope>NUCLEOTIDE SEQUENCE</scope>
</reference>
<proteinExistence type="predicted"/>
<dbReference type="Gene3D" id="3.30.200.20">
    <property type="entry name" value="Phosphorylase Kinase, domain 1"/>
    <property type="match status" value="1"/>
</dbReference>
<dbReference type="GO" id="GO:0005524">
    <property type="term" value="F:ATP binding"/>
    <property type="evidence" value="ECO:0007669"/>
    <property type="project" value="UniProtKB-KW"/>
</dbReference>
<accession>A0A9P0Q4N6</accession>
<dbReference type="GO" id="GO:0004675">
    <property type="term" value="F:transmembrane receptor protein serine/threonine kinase activity"/>
    <property type="evidence" value="ECO:0007669"/>
    <property type="project" value="InterPro"/>
</dbReference>
<keyword evidence="10" id="KW-0675">Receptor</keyword>
<evidence type="ECO:0000256" key="1">
    <source>
        <dbReference type="ARBA" id="ARBA00004167"/>
    </source>
</evidence>
<dbReference type="Proteomes" id="UP001152888">
    <property type="component" value="Unassembled WGS sequence"/>
</dbReference>
<evidence type="ECO:0000256" key="4">
    <source>
        <dbReference type="ARBA" id="ARBA00022692"/>
    </source>
</evidence>
<keyword evidence="4 11" id="KW-0812">Transmembrane</keyword>
<dbReference type="GO" id="GO:0071363">
    <property type="term" value="P:cellular response to growth factor stimulus"/>
    <property type="evidence" value="ECO:0007669"/>
    <property type="project" value="TreeGrafter"/>
</dbReference>
<evidence type="ECO:0000256" key="9">
    <source>
        <dbReference type="ARBA" id="ARBA00023136"/>
    </source>
</evidence>
<evidence type="ECO:0000256" key="10">
    <source>
        <dbReference type="ARBA" id="ARBA00023170"/>
    </source>
</evidence>
<organism evidence="12 13">
    <name type="scientific">Acanthoscelides obtectus</name>
    <name type="common">Bean weevil</name>
    <name type="synonym">Bruchus obtectus</name>
    <dbReference type="NCBI Taxonomy" id="200917"/>
    <lineage>
        <taxon>Eukaryota</taxon>
        <taxon>Metazoa</taxon>
        <taxon>Ecdysozoa</taxon>
        <taxon>Arthropoda</taxon>
        <taxon>Hexapoda</taxon>
        <taxon>Insecta</taxon>
        <taxon>Pterygota</taxon>
        <taxon>Neoptera</taxon>
        <taxon>Endopterygota</taxon>
        <taxon>Coleoptera</taxon>
        <taxon>Polyphaga</taxon>
        <taxon>Cucujiformia</taxon>
        <taxon>Chrysomeloidea</taxon>
        <taxon>Chrysomelidae</taxon>
        <taxon>Bruchinae</taxon>
        <taxon>Bruchini</taxon>
        <taxon>Acanthoscelides</taxon>
    </lineage>
</organism>
<keyword evidence="6" id="KW-0418">Kinase</keyword>
<keyword evidence="5" id="KW-0547">Nucleotide-binding</keyword>
<evidence type="ECO:0000313" key="13">
    <source>
        <dbReference type="Proteomes" id="UP001152888"/>
    </source>
</evidence>
<comment type="caution">
    <text evidence="12">The sequence shown here is derived from an EMBL/GenBank/DDBJ whole genome shotgun (WGS) entry which is preliminary data.</text>
</comment>
<protein>
    <submittedName>
        <fullName evidence="12">Uncharacterized protein</fullName>
    </submittedName>
</protein>
<evidence type="ECO:0000256" key="6">
    <source>
        <dbReference type="ARBA" id="ARBA00022777"/>
    </source>
</evidence>
<keyword evidence="3" id="KW-0808">Transferase</keyword>
<keyword evidence="9 11" id="KW-0472">Membrane</keyword>
<keyword evidence="13" id="KW-1185">Reference proteome</keyword>
<sequence>MEDGVLSTTGLRFFAVDEDHYDPTWLAIKIMLAFASPAVLLVMIMCVAVHCLNNNFKRRFEEDIEENVEVAQAEGDCDRSSLDHRNLVNQIDLMGRICKGRQVWKGLWRGELVAVKVLPAKYRVVWMKETEIYRNIQICGLKNSIWKKDDSAVKYYLRLVRKISSTGCRLP</sequence>
<gene>
    <name evidence="12" type="ORF">ACAOBT_LOCUS28913</name>
</gene>
<comment type="subcellular location">
    <subcellularLocation>
        <location evidence="1">Membrane</location>
        <topology evidence="1">Single-pass membrane protein</topology>
    </subcellularLocation>
</comment>
<evidence type="ECO:0000256" key="7">
    <source>
        <dbReference type="ARBA" id="ARBA00022840"/>
    </source>
</evidence>
<dbReference type="PANTHER" id="PTHR23255">
    <property type="entry name" value="TRANSFORMING GROWTH FACTOR-BETA RECEPTOR TYPE I AND II"/>
    <property type="match status" value="1"/>
</dbReference>
<name>A0A9P0Q4N6_ACAOB</name>
<dbReference type="InterPro" id="IPR000333">
    <property type="entry name" value="TGFB_receptor"/>
</dbReference>
<dbReference type="GO" id="GO:0005886">
    <property type="term" value="C:plasma membrane"/>
    <property type="evidence" value="ECO:0007669"/>
    <property type="project" value="TreeGrafter"/>
</dbReference>
<keyword evidence="2" id="KW-0723">Serine/threonine-protein kinase</keyword>
<evidence type="ECO:0000256" key="2">
    <source>
        <dbReference type="ARBA" id="ARBA00022527"/>
    </source>
</evidence>
<dbReference type="AlphaFoldDB" id="A0A9P0Q4N6"/>
<evidence type="ECO:0000256" key="11">
    <source>
        <dbReference type="SAM" id="Phobius"/>
    </source>
</evidence>
<dbReference type="GO" id="GO:0043235">
    <property type="term" value="C:receptor complex"/>
    <property type="evidence" value="ECO:0007669"/>
    <property type="project" value="TreeGrafter"/>
</dbReference>
<keyword evidence="7" id="KW-0067">ATP-binding</keyword>
<dbReference type="EMBL" id="CAKOFQ010007670">
    <property type="protein sequence ID" value="CAH2006106.1"/>
    <property type="molecule type" value="Genomic_DNA"/>
</dbReference>
<feature type="transmembrane region" description="Helical" evidence="11">
    <location>
        <begin position="30"/>
        <end position="52"/>
    </location>
</feature>
<dbReference type="PANTHER" id="PTHR23255:SF72">
    <property type="entry name" value="RECEPTOR PROTEIN SERINE_THREONINE KINASE"/>
    <property type="match status" value="1"/>
</dbReference>
<evidence type="ECO:0000313" key="12">
    <source>
        <dbReference type="EMBL" id="CAH2006106.1"/>
    </source>
</evidence>
<keyword evidence="8 11" id="KW-1133">Transmembrane helix</keyword>
<evidence type="ECO:0000256" key="5">
    <source>
        <dbReference type="ARBA" id="ARBA00022741"/>
    </source>
</evidence>
<evidence type="ECO:0000256" key="8">
    <source>
        <dbReference type="ARBA" id="ARBA00022989"/>
    </source>
</evidence>